<comment type="caution">
    <text evidence="1">The sequence shown here is derived from an EMBL/GenBank/DDBJ whole genome shotgun (WGS) entry which is preliminary data.</text>
</comment>
<sequence length="854" mass="94941">MATCLKRATKPLLLDAPAGRPQLRELICPVCHGLLREPVSLPCEHNLCLRCLRGTVQHSSLSCPLCRQRLSSWLRRNGNAPEYLVNAELWQLIRTNFPRELELAAQADQLAAAAVAAGSSNSASIVVDLEPEVDPPPKKVISAAGEIKAEFEVQLQLAEAEKRRQQEKERVASEALIQKIQEEEERQKSQKLVQFAQDQLLAKNLAKQEVIAKTSKYDSHNRALAVNLDGSKPSVVQTKSLINQKMSDKLKNVTDARKQSLAFMPKTRSEKLMANIKSCATNAQKGPSETSCPQKPVPIHNAVNRVVTHLNRPNPLNNLVFPAAQGELMKCSSKIYGLQSKEELLVPSDILSSKKKKLGVEVCITTVEGEDRIGSAESAGSHDSINQEIHHFKPIKACPRTPLKVSDGKQIDPKLIRVLPLLKKSSNSVPKPPTPTHSKKVFGCSWSAFKRISRQQQVLYKSSNKSHQEMKKTDNKKPDFVEYSPFAKSANIPAFDSNKNYTKNVNKVINGTKVSKKLNLDQIDCGKSNTKVMKRGKPKNGLVLGKHKKMIEVVEIEDDDSPQLEITTKSGSKAKASKVAAAQSNTPDPLSLTPKHDVYRPPSSLELAVENIAERIKRRKTSRTTSNTENLQSAMNSVAPVQRLPKPKSKRPSPKQSKTKQKTKKATSGAKPTKKVVVETTVTSQIKKLAARSSKRPRYTEDSESEDESNKQPSEEPSEYKQQKDGVSEEQRKLEANEVAELDRSATEMCTPSPPKRSRKASKPTKRTKKPEEHMESEELDEAAIIEEQQRLERLAAQEREDLEIAKLLQARFEAMERVAGRTRRGAAARVPSPLLIGEILQEKKPQKRPAPIN</sequence>
<dbReference type="Proteomes" id="UP001239111">
    <property type="component" value="Chromosome 1"/>
</dbReference>
<protein>
    <submittedName>
        <fullName evidence="1">Uncharacterized protein</fullName>
    </submittedName>
</protein>
<name>A0ACC2PV38_9HYME</name>
<organism evidence="1 2">
    <name type="scientific">Eretmocerus hayati</name>
    <dbReference type="NCBI Taxonomy" id="131215"/>
    <lineage>
        <taxon>Eukaryota</taxon>
        <taxon>Metazoa</taxon>
        <taxon>Ecdysozoa</taxon>
        <taxon>Arthropoda</taxon>
        <taxon>Hexapoda</taxon>
        <taxon>Insecta</taxon>
        <taxon>Pterygota</taxon>
        <taxon>Neoptera</taxon>
        <taxon>Endopterygota</taxon>
        <taxon>Hymenoptera</taxon>
        <taxon>Apocrita</taxon>
        <taxon>Proctotrupomorpha</taxon>
        <taxon>Chalcidoidea</taxon>
        <taxon>Aphelinidae</taxon>
        <taxon>Aphelininae</taxon>
        <taxon>Eretmocerus</taxon>
    </lineage>
</organism>
<accession>A0ACC2PV38</accession>
<dbReference type="EMBL" id="CM056741">
    <property type="protein sequence ID" value="KAJ8687164.1"/>
    <property type="molecule type" value="Genomic_DNA"/>
</dbReference>
<evidence type="ECO:0000313" key="1">
    <source>
        <dbReference type="EMBL" id="KAJ8687164.1"/>
    </source>
</evidence>
<keyword evidence="2" id="KW-1185">Reference proteome</keyword>
<gene>
    <name evidence="1" type="ORF">QAD02_022958</name>
</gene>
<proteinExistence type="predicted"/>
<evidence type="ECO:0000313" key="2">
    <source>
        <dbReference type="Proteomes" id="UP001239111"/>
    </source>
</evidence>
<reference evidence="1" key="1">
    <citation type="submission" date="2023-04" db="EMBL/GenBank/DDBJ databases">
        <title>A chromosome-level genome assembly of the parasitoid wasp Eretmocerus hayati.</title>
        <authorList>
            <person name="Zhong Y."/>
            <person name="Liu S."/>
            <person name="Liu Y."/>
        </authorList>
    </citation>
    <scope>NUCLEOTIDE SEQUENCE</scope>
    <source>
        <strain evidence="1">ZJU_SS_LIU_2023</strain>
    </source>
</reference>